<dbReference type="AlphaFoldDB" id="A0A0G0QS01"/>
<dbReference type="SUPFAM" id="SSF53756">
    <property type="entry name" value="UDP-Glycosyltransferase/glycogen phosphorylase"/>
    <property type="match status" value="1"/>
</dbReference>
<dbReference type="InterPro" id="IPR007235">
    <property type="entry name" value="Glyco_trans_28_C"/>
</dbReference>
<dbReference type="CDD" id="cd03785">
    <property type="entry name" value="GT28_MurG"/>
    <property type="match status" value="1"/>
</dbReference>
<sequence length="370" mass="41499">MPKINKKVKIVMTGGHAGSTAFVVIEEIRKQNKNWDISWIGFKSSLEGQKVPSLSSIYFPKYHIKTYGITAGRIQRKLTIHTFPSILKIPIGFIHAFILLTRIKPDLILSFGGFAAFPVVIVGYFLGITVIIHEQTSVVGRANRYSSFFARKIAISRVTSKDYFPENKIILTGNPTPSEVFEKKPERALGKTPTIFVTGGQSGALAINNIVESSLLSMLKDFHLIHLTGIRNEKKFKDIQTGLPENLKERYRVYGIVSPKKFNALFRLSDIVISRAGANTVSKILAAKKPSILIPLPISYLDEQKKNALFADKFGISRVLNQDRMTPQSLVREIKYIKANWNNILQNVRGKESPDKDAAKKLVEVVENFV</sequence>
<keyword evidence="3" id="KW-1133">Transmembrane helix</keyword>
<feature type="domain" description="Glycosyltransferase family 28 N-terminal" evidence="4">
    <location>
        <begin position="58"/>
        <end position="155"/>
    </location>
</feature>
<organism evidence="6 7">
    <name type="scientific">Candidatus Woesebacteria bacterium GW2011_GWA1_39_21b</name>
    <dbReference type="NCBI Taxonomy" id="1618551"/>
    <lineage>
        <taxon>Bacteria</taxon>
        <taxon>Candidatus Woeseibacteriota</taxon>
    </lineage>
</organism>
<dbReference type="Pfam" id="PF04101">
    <property type="entry name" value="Glyco_tran_28_C"/>
    <property type="match status" value="1"/>
</dbReference>
<keyword evidence="3" id="KW-0472">Membrane</keyword>
<evidence type="ECO:0000256" key="1">
    <source>
        <dbReference type="ARBA" id="ARBA00022676"/>
    </source>
</evidence>
<dbReference type="GO" id="GO:1901137">
    <property type="term" value="P:carbohydrate derivative biosynthetic process"/>
    <property type="evidence" value="ECO:0007669"/>
    <property type="project" value="UniProtKB-ARBA"/>
</dbReference>
<feature type="domain" description="Glycosyl transferase family 28 C-terminal" evidence="5">
    <location>
        <begin position="194"/>
        <end position="361"/>
    </location>
</feature>
<dbReference type="Gene3D" id="3.40.50.2000">
    <property type="entry name" value="Glycogen Phosphorylase B"/>
    <property type="match status" value="2"/>
</dbReference>
<dbReference type="GO" id="GO:0016758">
    <property type="term" value="F:hexosyltransferase activity"/>
    <property type="evidence" value="ECO:0007669"/>
    <property type="project" value="InterPro"/>
</dbReference>
<dbReference type="InterPro" id="IPR004276">
    <property type="entry name" value="GlycoTrans_28_N"/>
</dbReference>
<proteinExistence type="predicted"/>
<feature type="transmembrane region" description="Helical" evidence="3">
    <location>
        <begin position="107"/>
        <end position="132"/>
    </location>
</feature>
<dbReference type="PATRIC" id="fig|1618551.3.peg.940"/>
<keyword evidence="2 6" id="KW-0808">Transferase</keyword>
<gene>
    <name evidence="6" type="ORF">UT40_C0023G0006</name>
</gene>
<name>A0A0G0QS01_9BACT</name>
<dbReference type="EMBL" id="LBWQ01000023">
    <property type="protein sequence ID" value="KKR13140.1"/>
    <property type="molecule type" value="Genomic_DNA"/>
</dbReference>
<keyword evidence="3" id="KW-0812">Transmembrane</keyword>
<dbReference type="GO" id="GO:0005975">
    <property type="term" value="P:carbohydrate metabolic process"/>
    <property type="evidence" value="ECO:0007669"/>
    <property type="project" value="InterPro"/>
</dbReference>
<evidence type="ECO:0000259" key="4">
    <source>
        <dbReference type="Pfam" id="PF03033"/>
    </source>
</evidence>
<dbReference type="Pfam" id="PF03033">
    <property type="entry name" value="Glyco_transf_28"/>
    <property type="match status" value="1"/>
</dbReference>
<evidence type="ECO:0000313" key="6">
    <source>
        <dbReference type="EMBL" id="KKR13140.1"/>
    </source>
</evidence>
<evidence type="ECO:0000256" key="2">
    <source>
        <dbReference type="ARBA" id="ARBA00022679"/>
    </source>
</evidence>
<feature type="transmembrane region" description="Helical" evidence="3">
    <location>
        <begin position="83"/>
        <end position="101"/>
    </location>
</feature>
<dbReference type="PANTHER" id="PTHR21015">
    <property type="entry name" value="UDP-N-ACETYLGLUCOSAMINE--N-ACETYLMURAMYL-(PENTAPEPTIDE) PYROPHOSPHORYL-UNDECAPRENOL N-ACETYLGLUCOSAMINE TRANSFERASE 1"/>
    <property type="match status" value="1"/>
</dbReference>
<accession>A0A0G0QS01</accession>
<dbReference type="PANTHER" id="PTHR21015:SF22">
    <property type="entry name" value="GLYCOSYLTRANSFERASE"/>
    <property type="match status" value="1"/>
</dbReference>
<evidence type="ECO:0000256" key="3">
    <source>
        <dbReference type="SAM" id="Phobius"/>
    </source>
</evidence>
<reference evidence="6 7" key="1">
    <citation type="journal article" date="2015" name="Nature">
        <title>rRNA introns, odd ribosomes, and small enigmatic genomes across a large radiation of phyla.</title>
        <authorList>
            <person name="Brown C.T."/>
            <person name="Hug L.A."/>
            <person name="Thomas B.C."/>
            <person name="Sharon I."/>
            <person name="Castelle C.J."/>
            <person name="Singh A."/>
            <person name="Wilkins M.J."/>
            <person name="Williams K.H."/>
            <person name="Banfield J.F."/>
        </authorList>
    </citation>
    <scope>NUCLEOTIDE SEQUENCE [LARGE SCALE GENOMIC DNA]</scope>
</reference>
<comment type="caution">
    <text evidence="6">The sequence shown here is derived from an EMBL/GenBank/DDBJ whole genome shotgun (WGS) entry which is preliminary data.</text>
</comment>
<evidence type="ECO:0000313" key="7">
    <source>
        <dbReference type="Proteomes" id="UP000034690"/>
    </source>
</evidence>
<keyword evidence="1 6" id="KW-0328">Glycosyltransferase</keyword>
<dbReference type="Proteomes" id="UP000034690">
    <property type="component" value="Unassembled WGS sequence"/>
</dbReference>
<evidence type="ECO:0000259" key="5">
    <source>
        <dbReference type="Pfam" id="PF04101"/>
    </source>
</evidence>
<protein>
    <submittedName>
        <fullName evidence="6">Undecaprenyldiphospho-muramoylpentapeptide beta-N-acetylglucosaminyltransferase</fullName>
    </submittedName>
</protein>